<dbReference type="EMBL" id="BMPE01000001">
    <property type="protein sequence ID" value="GGK91097.1"/>
    <property type="molecule type" value="Genomic_DNA"/>
</dbReference>
<comment type="caution">
    <text evidence="1">The sequence shown here is derived from an EMBL/GenBank/DDBJ whole genome shotgun (WGS) entry which is preliminary data.</text>
</comment>
<dbReference type="RefSeq" id="WP_189067554.1">
    <property type="nucleotide sequence ID" value="NZ_BMPE01000001.1"/>
</dbReference>
<evidence type="ECO:0000313" key="2">
    <source>
        <dbReference type="Proteomes" id="UP000604341"/>
    </source>
</evidence>
<evidence type="ECO:0000313" key="1">
    <source>
        <dbReference type="EMBL" id="GGK91097.1"/>
    </source>
</evidence>
<accession>A0ABQ2FH51</accession>
<sequence>MTVRDHLPPPSFAAMLVVHQVQHLTERITSRDRRCRSLAQGLVLAGVIDTVMAGRYTTGPHEAGAASAAFITELRSMLNHPDHSDPACPVAPVITELADLMTQPETPPVAVGLTVWKDALQRLHRRRLEVEFLHETRQLLALRRQLFMLWQPALRYMDLL</sequence>
<gene>
    <name evidence="1" type="ORF">GCM10010844_07060</name>
</gene>
<name>A0ABQ2FH51_9DEIO</name>
<protein>
    <submittedName>
        <fullName evidence="1">Uncharacterized protein</fullName>
    </submittedName>
</protein>
<keyword evidence="2" id="KW-1185">Reference proteome</keyword>
<reference evidence="2" key="1">
    <citation type="journal article" date="2019" name="Int. J. Syst. Evol. Microbiol.">
        <title>The Global Catalogue of Microorganisms (GCM) 10K type strain sequencing project: providing services to taxonomists for standard genome sequencing and annotation.</title>
        <authorList>
            <consortium name="The Broad Institute Genomics Platform"/>
            <consortium name="The Broad Institute Genome Sequencing Center for Infectious Disease"/>
            <person name="Wu L."/>
            <person name="Ma J."/>
        </authorList>
    </citation>
    <scope>NUCLEOTIDE SEQUENCE [LARGE SCALE GENOMIC DNA]</scope>
    <source>
        <strain evidence="2">JCM 19173</strain>
    </source>
</reference>
<dbReference type="Proteomes" id="UP000604341">
    <property type="component" value="Unassembled WGS sequence"/>
</dbReference>
<proteinExistence type="predicted"/>
<organism evidence="1 2">
    <name type="scientific">Deinococcus radiotolerans</name>
    <dbReference type="NCBI Taxonomy" id="1309407"/>
    <lineage>
        <taxon>Bacteria</taxon>
        <taxon>Thermotogati</taxon>
        <taxon>Deinococcota</taxon>
        <taxon>Deinococci</taxon>
        <taxon>Deinococcales</taxon>
        <taxon>Deinococcaceae</taxon>
        <taxon>Deinococcus</taxon>
    </lineage>
</organism>